<feature type="domain" description="Multidrug resistance protein MdtA-like barrel-sandwich hybrid" evidence="5">
    <location>
        <begin position="90"/>
        <end position="133"/>
    </location>
</feature>
<feature type="non-terminal residue" evidence="6">
    <location>
        <position position="196"/>
    </location>
</feature>
<feature type="coiled-coil region" evidence="2">
    <location>
        <begin position="131"/>
        <end position="183"/>
    </location>
</feature>
<proteinExistence type="predicted"/>
<dbReference type="Gene3D" id="1.10.287.470">
    <property type="entry name" value="Helix hairpin bin"/>
    <property type="match status" value="1"/>
</dbReference>
<dbReference type="RefSeq" id="WP_151007431.1">
    <property type="nucleotide sequence ID" value="NZ_VZOL01001394.1"/>
</dbReference>
<feature type="region of interest" description="Disordered" evidence="3">
    <location>
        <begin position="1"/>
        <end position="50"/>
    </location>
</feature>
<comment type="subcellular location">
    <subcellularLocation>
        <location evidence="1">Cell envelope</location>
    </subcellularLocation>
</comment>
<accession>A0A6L3MKW4</accession>
<dbReference type="GO" id="GO:0030313">
    <property type="term" value="C:cell envelope"/>
    <property type="evidence" value="ECO:0007669"/>
    <property type="project" value="UniProtKB-SubCell"/>
</dbReference>
<organism evidence="6 7">
    <name type="scientific">Burkholderia territorii</name>
    <dbReference type="NCBI Taxonomy" id="1503055"/>
    <lineage>
        <taxon>Bacteria</taxon>
        <taxon>Pseudomonadati</taxon>
        <taxon>Pseudomonadota</taxon>
        <taxon>Betaproteobacteria</taxon>
        <taxon>Burkholderiales</taxon>
        <taxon>Burkholderiaceae</taxon>
        <taxon>Burkholderia</taxon>
        <taxon>Burkholderia cepacia complex</taxon>
    </lineage>
</organism>
<feature type="non-terminal residue" evidence="6">
    <location>
        <position position="1"/>
    </location>
</feature>
<dbReference type="Pfam" id="PF25917">
    <property type="entry name" value="BSH_RND"/>
    <property type="match status" value="1"/>
</dbReference>
<keyword evidence="4" id="KW-1133">Transmembrane helix</keyword>
<evidence type="ECO:0000256" key="1">
    <source>
        <dbReference type="ARBA" id="ARBA00004196"/>
    </source>
</evidence>
<evidence type="ECO:0000256" key="3">
    <source>
        <dbReference type="SAM" id="MobiDB-lite"/>
    </source>
</evidence>
<evidence type="ECO:0000313" key="6">
    <source>
        <dbReference type="EMBL" id="KAB0631556.1"/>
    </source>
</evidence>
<dbReference type="InterPro" id="IPR050739">
    <property type="entry name" value="MFP"/>
</dbReference>
<dbReference type="InterPro" id="IPR058625">
    <property type="entry name" value="MdtA-like_BSH"/>
</dbReference>
<dbReference type="Gene3D" id="2.40.50.100">
    <property type="match status" value="1"/>
</dbReference>
<dbReference type="PANTHER" id="PTHR30386:SF19">
    <property type="entry name" value="MULTIDRUG EXPORT PROTEIN EMRA-RELATED"/>
    <property type="match status" value="1"/>
</dbReference>
<dbReference type="Proteomes" id="UP000473571">
    <property type="component" value="Unassembled WGS sequence"/>
</dbReference>
<keyword evidence="4" id="KW-0472">Membrane</keyword>
<dbReference type="PANTHER" id="PTHR30386">
    <property type="entry name" value="MEMBRANE FUSION SUBUNIT OF EMRAB-TOLC MULTIDRUG EFFLUX PUMP"/>
    <property type="match status" value="1"/>
</dbReference>
<feature type="transmembrane region" description="Helical" evidence="4">
    <location>
        <begin position="55"/>
        <end position="75"/>
    </location>
</feature>
<keyword evidence="4" id="KW-0812">Transmembrane</keyword>
<evidence type="ECO:0000259" key="5">
    <source>
        <dbReference type="Pfam" id="PF25917"/>
    </source>
</evidence>
<evidence type="ECO:0000256" key="4">
    <source>
        <dbReference type="SAM" id="Phobius"/>
    </source>
</evidence>
<dbReference type="AlphaFoldDB" id="A0A6L3MKW4"/>
<sequence>GSGGSTGQRRHDDRDTDAPGGGGGDGHPHDDRGGRTGGDGDDGEGERKRPGKKPLIILGAVLLVLLIAGLVWWLMTRDQESTDDAYTDGNAVAVAPHVSGYVTRLAVDDNTFVHRGDVLVEIDPRDYRAQVDAARAQLGLAQAQLDAARVQLDIARVQYPAQYRQARAQIESAEAAYRQALAAQERQRAVDARATS</sequence>
<gene>
    <name evidence="6" type="ORF">F7R13_35710</name>
</gene>
<dbReference type="SUPFAM" id="SSF111369">
    <property type="entry name" value="HlyD-like secretion proteins"/>
    <property type="match status" value="1"/>
</dbReference>
<dbReference type="EMBL" id="VZOL01001394">
    <property type="protein sequence ID" value="KAB0631556.1"/>
    <property type="molecule type" value="Genomic_DNA"/>
</dbReference>
<evidence type="ECO:0000256" key="2">
    <source>
        <dbReference type="SAM" id="Coils"/>
    </source>
</evidence>
<comment type="caution">
    <text evidence="6">The sequence shown here is derived from an EMBL/GenBank/DDBJ whole genome shotgun (WGS) entry which is preliminary data.</text>
</comment>
<evidence type="ECO:0000313" key="7">
    <source>
        <dbReference type="Proteomes" id="UP000473571"/>
    </source>
</evidence>
<reference evidence="6 7" key="1">
    <citation type="submission" date="2019-09" db="EMBL/GenBank/DDBJ databases">
        <title>Draft genome sequences of 48 bacterial type strains from the CCUG.</title>
        <authorList>
            <person name="Tunovic T."/>
            <person name="Pineiro-Iglesias B."/>
            <person name="Unosson C."/>
            <person name="Inganas E."/>
            <person name="Ohlen M."/>
            <person name="Cardew S."/>
            <person name="Jensie-Markopoulos S."/>
            <person name="Salva-Serra F."/>
            <person name="Jaen-Luchoro D."/>
            <person name="Karlsson R."/>
            <person name="Svensson-Stadler L."/>
            <person name="Chun J."/>
            <person name="Moore E."/>
        </authorList>
    </citation>
    <scope>NUCLEOTIDE SEQUENCE [LARGE SCALE GENOMIC DNA]</scope>
    <source>
        <strain evidence="6 7">CCUG 65687</strain>
    </source>
</reference>
<keyword evidence="2" id="KW-0175">Coiled coil</keyword>
<name>A0A6L3MKW4_9BURK</name>
<protein>
    <submittedName>
        <fullName evidence="6">Biotin/lipoyl-binding protein</fullName>
    </submittedName>
</protein>